<proteinExistence type="predicted"/>
<dbReference type="Proteomes" id="UP000499080">
    <property type="component" value="Unassembled WGS sequence"/>
</dbReference>
<keyword evidence="3" id="KW-1185">Reference proteome</keyword>
<protein>
    <submittedName>
        <fullName evidence="2">Uncharacterized protein</fullName>
    </submittedName>
</protein>
<evidence type="ECO:0000313" key="2">
    <source>
        <dbReference type="EMBL" id="GBL74586.1"/>
    </source>
</evidence>
<reference evidence="2 3" key="1">
    <citation type="journal article" date="2019" name="Sci. Rep.">
        <title>Orb-weaving spider Araneus ventricosus genome elucidates the spidroin gene catalogue.</title>
        <authorList>
            <person name="Kono N."/>
            <person name="Nakamura H."/>
            <person name="Ohtoshi R."/>
            <person name="Moran D.A.P."/>
            <person name="Shinohara A."/>
            <person name="Yoshida Y."/>
            <person name="Fujiwara M."/>
            <person name="Mori M."/>
            <person name="Tomita M."/>
            <person name="Arakawa K."/>
        </authorList>
    </citation>
    <scope>NUCLEOTIDE SEQUENCE [LARGE SCALE GENOMIC DNA]</scope>
</reference>
<name>A0A4Y2A5R6_ARAVE</name>
<evidence type="ECO:0000256" key="1">
    <source>
        <dbReference type="SAM" id="MobiDB-lite"/>
    </source>
</evidence>
<feature type="region of interest" description="Disordered" evidence="1">
    <location>
        <begin position="53"/>
        <end position="76"/>
    </location>
</feature>
<dbReference type="EMBL" id="BGPR01000005">
    <property type="protein sequence ID" value="GBL74586.1"/>
    <property type="molecule type" value="Genomic_DNA"/>
</dbReference>
<dbReference type="AlphaFoldDB" id="A0A4Y2A5R6"/>
<gene>
    <name evidence="2" type="ORF">AVEN_235497_1</name>
</gene>
<sequence length="76" mass="8844">MHLKHSPQPNLAITKWWEIIPPEQYSAVLEELFKTILVDDKSDALYIDREVTEYSDQQADSETDVEDSPVHKTTRT</sequence>
<organism evidence="2 3">
    <name type="scientific">Araneus ventricosus</name>
    <name type="common">Orbweaver spider</name>
    <name type="synonym">Epeira ventricosa</name>
    <dbReference type="NCBI Taxonomy" id="182803"/>
    <lineage>
        <taxon>Eukaryota</taxon>
        <taxon>Metazoa</taxon>
        <taxon>Ecdysozoa</taxon>
        <taxon>Arthropoda</taxon>
        <taxon>Chelicerata</taxon>
        <taxon>Arachnida</taxon>
        <taxon>Araneae</taxon>
        <taxon>Araneomorphae</taxon>
        <taxon>Entelegynae</taxon>
        <taxon>Araneoidea</taxon>
        <taxon>Araneidae</taxon>
        <taxon>Araneus</taxon>
    </lineage>
</organism>
<evidence type="ECO:0000313" key="3">
    <source>
        <dbReference type="Proteomes" id="UP000499080"/>
    </source>
</evidence>
<accession>A0A4Y2A5R6</accession>
<comment type="caution">
    <text evidence="2">The sequence shown here is derived from an EMBL/GenBank/DDBJ whole genome shotgun (WGS) entry which is preliminary data.</text>
</comment>